<evidence type="ECO:0000259" key="8">
    <source>
        <dbReference type="Pfam" id="PF26168"/>
    </source>
</evidence>
<dbReference type="GO" id="GO:0008194">
    <property type="term" value="F:UDP-glycosyltransferase activity"/>
    <property type="evidence" value="ECO:0007669"/>
    <property type="project" value="InterPro"/>
</dbReference>
<protein>
    <recommendedName>
        <fullName evidence="6">Glycosyltransferase</fullName>
        <ecNumber evidence="6">2.4.1.-</ecNumber>
    </recommendedName>
</protein>
<keyword evidence="10" id="KW-1185">Reference proteome</keyword>
<dbReference type="FunFam" id="3.40.50.2000:FF:000060">
    <property type="entry name" value="Glycosyltransferase"/>
    <property type="match status" value="1"/>
</dbReference>
<evidence type="ECO:0000256" key="6">
    <source>
        <dbReference type="RuleBase" id="RU362057"/>
    </source>
</evidence>
<dbReference type="SUPFAM" id="SSF53756">
    <property type="entry name" value="UDP-Glycosyltransferase/glycogen phosphorylase"/>
    <property type="match status" value="1"/>
</dbReference>
<dbReference type="CDD" id="cd03784">
    <property type="entry name" value="GT1_Gtf-like"/>
    <property type="match status" value="1"/>
</dbReference>
<dbReference type="GO" id="GO:0009813">
    <property type="term" value="P:flavonoid biosynthetic process"/>
    <property type="evidence" value="ECO:0007669"/>
    <property type="project" value="UniProtKB-KW"/>
</dbReference>
<dbReference type="AlphaFoldDB" id="A0A4S4DKS3"/>
<dbReference type="PANTHER" id="PTHR48044">
    <property type="entry name" value="GLYCOSYLTRANSFERASE"/>
    <property type="match status" value="1"/>
</dbReference>
<dbReference type="PROSITE" id="PS00375">
    <property type="entry name" value="UDPGT"/>
    <property type="match status" value="1"/>
</dbReference>
<evidence type="ECO:0000256" key="4">
    <source>
        <dbReference type="ARBA" id="ARBA00023241"/>
    </source>
</evidence>
<dbReference type="EMBL" id="SDRB02010934">
    <property type="protein sequence ID" value="THG03508.1"/>
    <property type="molecule type" value="Genomic_DNA"/>
</dbReference>
<keyword evidence="7" id="KW-0175">Coiled coil</keyword>
<dbReference type="GO" id="GO:0016138">
    <property type="term" value="P:glycoside biosynthetic process"/>
    <property type="evidence" value="ECO:0007669"/>
    <property type="project" value="UniProtKB-ARBA"/>
</dbReference>
<feature type="coiled-coil region" evidence="7">
    <location>
        <begin position="411"/>
        <end position="446"/>
    </location>
</feature>
<dbReference type="Pfam" id="PF26168">
    <property type="entry name" value="Glyco_transf_N"/>
    <property type="match status" value="1"/>
</dbReference>
<gene>
    <name evidence="9" type="ORF">TEA_013718</name>
</gene>
<feature type="domain" description="Glycosyltransferase N-terminal" evidence="8">
    <location>
        <begin position="7"/>
        <end position="234"/>
    </location>
</feature>
<organism evidence="9 10">
    <name type="scientific">Camellia sinensis var. sinensis</name>
    <name type="common">China tea</name>
    <dbReference type="NCBI Taxonomy" id="542762"/>
    <lineage>
        <taxon>Eukaryota</taxon>
        <taxon>Viridiplantae</taxon>
        <taxon>Streptophyta</taxon>
        <taxon>Embryophyta</taxon>
        <taxon>Tracheophyta</taxon>
        <taxon>Spermatophyta</taxon>
        <taxon>Magnoliopsida</taxon>
        <taxon>eudicotyledons</taxon>
        <taxon>Gunneridae</taxon>
        <taxon>Pentapetalae</taxon>
        <taxon>asterids</taxon>
        <taxon>Ericales</taxon>
        <taxon>Theaceae</taxon>
        <taxon>Camellia</taxon>
    </lineage>
</organism>
<keyword evidence="2 5" id="KW-0328">Glycosyltransferase</keyword>
<keyword evidence="4" id="KW-0284">Flavonoid biosynthesis</keyword>
<comment type="caution">
    <text evidence="9">The sequence shown here is derived from an EMBL/GenBank/DDBJ whole genome shotgun (WGS) entry which is preliminary data.</text>
</comment>
<accession>A0A4S4DKS3</accession>
<dbReference type="PANTHER" id="PTHR48044:SF9">
    <property type="entry name" value="UDP-GLYCOSYLTRANSFERASE SUPERFAMILY PROTEIN"/>
    <property type="match status" value="1"/>
</dbReference>
<dbReference type="Proteomes" id="UP000306102">
    <property type="component" value="Unassembled WGS sequence"/>
</dbReference>
<dbReference type="Gene3D" id="3.40.50.2000">
    <property type="entry name" value="Glycogen Phosphorylase B"/>
    <property type="match status" value="2"/>
</dbReference>
<evidence type="ECO:0000313" key="10">
    <source>
        <dbReference type="Proteomes" id="UP000306102"/>
    </source>
</evidence>
<evidence type="ECO:0000256" key="7">
    <source>
        <dbReference type="SAM" id="Coils"/>
    </source>
</evidence>
<sequence length="447" mass="50597">MDSKQQSVLMLPWLAHGHLSPFIELAKKLSQRNFNVYLCSTPINLKPFRGSISLNLSASPIQFIDIHLPPSPLLPPHYHTTKELPPHLLPALNNAFDNAKPAFLTILRTLKPDIVIYDFLQPWVPIAAHEENTEAVVFVTGCAASYSVLTHCTNDANKDYPFQELNISEDLRDKVIRYLYETTNGVINKERFLGCIERSSSFVLIKTSNVIEAKYVDYLCGLVGKEVVPVGPLIQIPTKNDDDEVIMEWLDEKEVSSVVFVSFGSECFLSKQQIEEIAHGLELSKVSFIWVVRFHGAEKTRVLHEVFPEGFLERIEDKGLVIEGWAPQAKILSHPSIGGFVSHCGWGSTLEGVMFGVPIIAMPMRLDQPYNAKLVVEIGVGKEVNIENENERFKREEVARVIKQVVDQEDGKEVRRKVKELSERMREKSEEEIDLAIEKLVQLVRKS</sequence>
<dbReference type="STRING" id="542762.A0A4S4DKS3"/>
<evidence type="ECO:0000256" key="2">
    <source>
        <dbReference type="ARBA" id="ARBA00022676"/>
    </source>
</evidence>
<reference evidence="9 10" key="1">
    <citation type="journal article" date="2018" name="Proc. Natl. Acad. Sci. U.S.A.">
        <title>Draft genome sequence of Camellia sinensis var. sinensis provides insights into the evolution of the tea genome and tea quality.</title>
        <authorList>
            <person name="Wei C."/>
            <person name="Yang H."/>
            <person name="Wang S."/>
            <person name="Zhao J."/>
            <person name="Liu C."/>
            <person name="Gao L."/>
            <person name="Xia E."/>
            <person name="Lu Y."/>
            <person name="Tai Y."/>
            <person name="She G."/>
            <person name="Sun J."/>
            <person name="Cao H."/>
            <person name="Tong W."/>
            <person name="Gao Q."/>
            <person name="Li Y."/>
            <person name="Deng W."/>
            <person name="Jiang X."/>
            <person name="Wang W."/>
            <person name="Chen Q."/>
            <person name="Zhang S."/>
            <person name="Li H."/>
            <person name="Wu J."/>
            <person name="Wang P."/>
            <person name="Li P."/>
            <person name="Shi C."/>
            <person name="Zheng F."/>
            <person name="Jian J."/>
            <person name="Huang B."/>
            <person name="Shan D."/>
            <person name="Shi M."/>
            <person name="Fang C."/>
            <person name="Yue Y."/>
            <person name="Li F."/>
            <person name="Li D."/>
            <person name="Wei S."/>
            <person name="Han B."/>
            <person name="Jiang C."/>
            <person name="Yin Y."/>
            <person name="Xia T."/>
            <person name="Zhang Z."/>
            <person name="Bennetzen J.L."/>
            <person name="Zhao S."/>
            <person name="Wan X."/>
        </authorList>
    </citation>
    <scope>NUCLEOTIDE SEQUENCE [LARGE SCALE GENOMIC DNA]</scope>
    <source>
        <strain evidence="10">cv. Shuchazao</strain>
        <tissue evidence="9">Leaf</tissue>
    </source>
</reference>
<dbReference type="InterPro" id="IPR002213">
    <property type="entry name" value="UDP_glucos_trans"/>
</dbReference>
<dbReference type="InterPro" id="IPR058980">
    <property type="entry name" value="Glyco_transf_N"/>
</dbReference>
<evidence type="ECO:0000256" key="5">
    <source>
        <dbReference type="RuleBase" id="RU003718"/>
    </source>
</evidence>
<dbReference type="Pfam" id="PF00201">
    <property type="entry name" value="UDPGT"/>
    <property type="match status" value="1"/>
</dbReference>
<dbReference type="InterPro" id="IPR035595">
    <property type="entry name" value="UDP_glycos_trans_CS"/>
</dbReference>
<comment type="similarity">
    <text evidence="1 5">Belongs to the UDP-glycosyltransferase family.</text>
</comment>
<evidence type="ECO:0000256" key="3">
    <source>
        <dbReference type="ARBA" id="ARBA00022679"/>
    </source>
</evidence>
<evidence type="ECO:0000313" key="9">
    <source>
        <dbReference type="EMBL" id="THG03508.1"/>
    </source>
</evidence>
<keyword evidence="3 5" id="KW-0808">Transferase</keyword>
<proteinExistence type="inferred from homology"/>
<dbReference type="EC" id="2.4.1.-" evidence="6"/>
<name>A0A4S4DKS3_CAMSN</name>
<evidence type="ECO:0000256" key="1">
    <source>
        <dbReference type="ARBA" id="ARBA00009995"/>
    </source>
</evidence>